<dbReference type="AlphaFoldDB" id="A0A2P5ARR9"/>
<evidence type="ECO:0000256" key="3">
    <source>
        <dbReference type="ARBA" id="ARBA00010617"/>
    </source>
</evidence>
<proteinExistence type="inferred from homology"/>
<dbReference type="GO" id="GO:0005506">
    <property type="term" value="F:iron ion binding"/>
    <property type="evidence" value="ECO:0007669"/>
    <property type="project" value="InterPro"/>
</dbReference>
<organism evidence="10 11">
    <name type="scientific">Parasponia andersonii</name>
    <name type="common">Sponia andersonii</name>
    <dbReference type="NCBI Taxonomy" id="3476"/>
    <lineage>
        <taxon>Eukaryota</taxon>
        <taxon>Viridiplantae</taxon>
        <taxon>Streptophyta</taxon>
        <taxon>Embryophyta</taxon>
        <taxon>Tracheophyta</taxon>
        <taxon>Spermatophyta</taxon>
        <taxon>Magnoliopsida</taxon>
        <taxon>eudicotyledons</taxon>
        <taxon>Gunneridae</taxon>
        <taxon>Pentapetalae</taxon>
        <taxon>rosids</taxon>
        <taxon>fabids</taxon>
        <taxon>Rosales</taxon>
        <taxon>Cannabaceae</taxon>
        <taxon>Parasponia</taxon>
    </lineage>
</organism>
<gene>
    <name evidence="10" type="ORF">PanWU01x14_306370</name>
</gene>
<evidence type="ECO:0000256" key="6">
    <source>
        <dbReference type="ARBA" id="ARBA00023002"/>
    </source>
</evidence>
<comment type="similarity">
    <text evidence="3">Belongs to the cytochrome P450 family.</text>
</comment>
<evidence type="ECO:0000256" key="9">
    <source>
        <dbReference type="ARBA" id="ARBA00023136"/>
    </source>
</evidence>
<dbReference type="EMBL" id="JXTB01000471">
    <property type="protein sequence ID" value="PON39246.1"/>
    <property type="molecule type" value="Genomic_DNA"/>
</dbReference>
<dbReference type="PANTHER" id="PTHR47943">
    <property type="entry name" value="CYTOCHROME P450 93A3-LIKE"/>
    <property type="match status" value="1"/>
</dbReference>
<dbReference type="Gene3D" id="1.10.630.10">
    <property type="entry name" value="Cytochrome P450"/>
    <property type="match status" value="1"/>
</dbReference>
<keyword evidence="8" id="KW-0503">Monooxygenase</keyword>
<keyword evidence="9" id="KW-0472">Membrane</keyword>
<evidence type="ECO:0000313" key="11">
    <source>
        <dbReference type="Proteomes" id="UP000237105"/>
    </source>
</evidence>
<keyword evidence="5" id="KW-0479">Metal-binding</keyword>
<keyword evidence="4" id="KW-0349">Heme</keyword>
<dbReference type="SUPFAM" id="SSF48264">
    <property type="entry name" value="Cytochrome P450"/>
    <property type="match status" value="1"/>
</dbReference>
<keyword evidence="7" id="KW-0408">Iron</keyword>
<evidence type="ECO:0000256" key="5">
    <source>
        <dbReference type="ARBA" id="ARBA00022723"/>
    </source>
</evidence>
<dbReference type="GO" id="GO:0020037">
    <property type="term" value="F:heme binding"/>
    <property type="evidence" value="ECO:0007669"/>
    <property type="project" value="InterPro"/>
</dbReference>
<evidence type="ECO:0000256" key="7">
    <source>
        <dbReference type="ARBA" id="ARBA00023004"/>
    </source>
</evidence>
<evidence type="ECO:0000256" key="2">
    <source>
        <dbReference type="ARBA" id="ARBA00004370"/>
    </source>
</evidence>
<dbReference type="GO" id="GO:0004497">
    <property type="term" value="F:monooxygenase activity"/>
    <property type="evidence" value="ECO:0007669"/>
    <property type="project" value="UniProtKB-KW"/>
</dbReference>
<name>A0A2P5ARR9_PARAD</name>
<dbReference type="InterPro" id="IPR036396">
    <property type="entry name" value="Cyt_P450_sf"/>
</dbReference>
<accession>A0A2P5ARR9</accession>
<dbReference type="Proteomes" id="UP000237105">
    <property type="component" value="Unassembled WGS sequence"/>
</dbReference>
<dbReference type="OrthoDB" id="2789670at2759"/>
<evidence type="ECO:0000313" key="10">
    <source>
        <dbReference type="EMBL" id="PON39246.1"/>
    </source>
</evidence>
<keyword evidence="6" id="KW-0560">Oxidoreductase</keyword>
<dbReference type="Pfam" id="PF00067">
    <property type="entry name" value="p450"/>
    <property type="match status" value="1"/>
</dbReference>
<dbReference type="PANTHER" id="PTHR47943:SF8">
    <property type="entry name" value="CYTOCHROME P450"/>
    <property type="match status" value="1"/>
</dbReference>
<evidence type="ECO:0000256" key="4">
    <source>
        <dbReference type="ARBA" id="ARBA00022617"/>
    </source>
</evidence>
<dbReference type="GO" id="GO:0016705">
    <property type="term" value="F:oxidoreductase activity, acting on paired donors, with incorporation or reduction of molecular oxygen"/>
    <property type="evidence" value="ECO:0007669"/>
    <property type="project" value="InterPro"/>
</dbReference>
<comment type="cofactor">
    <cofactor evidence="1">
        <name>heme</name>
        <dbReference type="ChEBI" id="CHEBI:30413"/>
    </cofactor>
</comment>
<protein>
    <submittedName>
        <fullName evidence="10">Cytochrome P</fullName>
    </submittedName>
</protein>
<comment type="subcellular location">
    <subcellularLocation>
        <location evidence="2">Membrane</location>
    </subcellularLocation>
</comment>
<reference evidence="11" key="1">
    <citation type="submission" date="2016-06" db="EMBL/GenBank/DDBJ databases">
        <title>Parallel loss of symbiosis genes in relatives of nitrogen-fixing non-legume Parasponia.</title>
        <authorList>
            <person name="Van Velzen R."/>
            <person name="Holmer R."/>
            <person name="Bu F."/>
            <person name="Rutten L."/>
            <person name="Van Zeijl A."/>
            <person name="Liu W."/>
            <person name="Santuari L."/>
            <person name="Cao Q."/>
            <person name="Sharma T."/>
            <person name="Shen D."/>
            <person name="Roswanjaya Y."/>
            <person name="Wardhani T."/>
            <person name="Kalhor M.S."/>
            <person name="Jansen J."/>
            <person name="Van den Hoogen J."/>
            <person name="Gungor B."/>
            <person name="Hartog M."/>
            <person name="Hontelez J."/>
            <person name="Verver J."/>
            <person name="Yang W.-C."/>
            <person name="Schijlen E."/>
            <person name="Repin R."/>
            <person name="Schilthuizen M."/>
            <person name="Schranz E."/>
            <person name="Heidstra R."/>
            <person name="Miyata K."/>
            <person name="Fedorova E."/>
            <person name="Kohlen W."/>
            <person name="Bisseling T."/>
            <person name="Smit S."/>
            <person name="Geurts R."/>
        </authorList>
    </citation>
    <scope>NUCLEOTIDE SEQUENCE [LARGE SCALE GENOMIC DNA]</scope>
    <source>
        <strain evidence="11">cv. WU1-14</strain>
    </source>
</reference>
<dbReference type="InterPro" id="IPR001128">
    <property type="entry name" value="Cyt_P450"/>
</dbReference>
<evidence type="ECO:0000256" key="1">
    <source>
        <dbReference type="ARBA" id="ARBA00001971"/>
    </source>
</evidence>
<dbReference type="STRING" id="3476.A0A2P5ARR9"/>
<evidence type="ECO:0000256" key="8">
    <source>
        <dbReference type="ARBA" id="ARBA00023033"/>
    </source>
</evidence>
<sequence length="112" mass="12352">MNKVISKSSTKDANRPLQKSFLTPTMIRLVSTILVRAILAKTRTKAHLPPSLPALPIIGHLQLLSGVAHQALHKLSKRYGPLYHLYLGSVPCVVVSSPEMANQFLKTHETSF</sequence>
<keyword evidence="11" id="KW-1185">Reference proteome</keyword>
<dbReference type="GO" id="GO:0016020">
    <property type="term" value="C:membrane"/>
    <property type="evidence" value="ECO:0007669"/>
    <property type="project" value="UniProtKB-SubCell"/>
</dbReference>
<comment type="caution">
    <text evidence="10">The sequence shown here is derived from an EMBL/GenBank/DDBJ whole genome shotgun (WGS) entry which is preliminary data.</text>
</comment>